<proteinExistence type="predicted"/>
<organism evidence="1 2">
    <name type="scientific">Alistipes onderdonkii</name>
    <dbReference type="NCBI Taxonomy" id="328813"/>
    <lineage>
        <taxon>Bacteria</taxon>
        <taxon>Pseudomonadati</taxon>
        <taxon>Bacteroidota</taxon>
        <taxon>Bacteroidia</taxon>
        <taxon>Bacteroidales</taxon>
        <taxon>Rikenellaceae</taxon>
        <taxon>Alistipes</taxon>
    </lineage>
</organism>
<dbReference type="AlphaFoldDB" id="A0AAJ1FFZ6"/>
<gene>
    <name evidence="1" type="ORF">NE651_07215</name>
</gene>
<comment type="caution">
    <text evidence="1">The sequence shown here is derived from an EMBL/GenBank/DDBJ whole genome shotgun (WGS) entry which is preliminary data.</text>
</comment>
<name>A0AAJ1FFZ6_9BACT</name>
<sequence>MKRIPLLLTTLPCISGGLISSRGQEPSAQHPASIEALNYMVGRGW</sequence>
<evidence type="ECO:0000313" key="2">
    <source>
        <dbReference type="Proteomes" id="UP001205035"/>
    </source>
</evidence>
<evidence type="ECO:0000313" key="1">
    <source>
        <dbReference type="EMBL" id="MCQ5082681.1"/>
    </source>
</evidence>
<reference evidence="1" key="1">
    <citation type="submission" date="2022-06" db="EMBL/GenBank/DDBJ databases">
        <title>Isolation of gut microbiota from human fecal samples.</title>
        <authorList>
            <person name="Pamer E.G."/>
            <person name="Barat B."/>
            <person name="Waligurski E."/>
            <person name="Medina S."/>
            <person name="Paddock L."/>
            <person name="Mostad J."/>
        </authorList>
    </citation>
    <scope>NUCLEOTIDE SEQUENCE</scope>
    <source>
        <strain evidence="1">DFI.6.22</strain>
    </source>
</reference>
<dbReference type="RefSeq" id="WP_237957572.1">
    <property type="nucleotide sequence ID" value="NZ_JAKNES010000007.1"/>
</dbReference>
<dbReference type="EMBL" id="JANGBQ010000008">
    <property type="protein sequence ID" value="MCQ5082681.1"/>
    <property type="molecule type" value="Genomic_DNA"/>
</dbReference>
<accession>A0AAJ1FFZ6</accession>
<dbReference type="Proteomes" id="UP001205035">
    <property type="component" value="Unassembled WGS sequence"/>
</dbReference>
<protein>
    <submittedName>
        <fullName evidence="1">Uncharacterized protein</fullName>
    </submittedName>
</protein>